<dbReference type="Proteomes" id="UP001046870">
    <property type="component" value="Chromosome 2"/>
</dbReference>
<comment type="caution">
    <text evidence="6">The sequence shown here is derived from an EMBL/GenBank/DDBJ whole genome shotgun (WGS) entry which is preliminary data.</text>
</comment>
<evidence type="ECO:0000256" key="5">
    <source>
        <dbReference type="SAM" id="SignalP"/>
    </source>
</evidence>
<evidence type="ECO:0000256" key="4">
    <source>
        <dbReference type="SAM" id="Phobius"/>
    </source>
</evidence>
<organism evidence="6 7">
    <name type="scientific">Megalops atlanticus</name>
    <name type="common">Tarpon</name>
    <name type="synonym">Clupea gigantea</name>
    <dbReference type="NCBI Taxonomy" id="7932"/>
    <lineage>
        <taxon>Eukaryota</taxon>
        <taxon>Metazoa</taxon>
        <taxon>Chordata</taxon>
        <taxon>Craniata</taxon>
        <taxon>Vertebrata</taxon>
        <taxon>Euteleostomi</taxon>
        <taxon>Actinopterygii</taxon>
        <taxon>Neopterygii</taxon>
        <taxon>Teleostei</taxon>
        <taxon>Elopiformes</taxon>
        <taxon>Megalopidae</taxon>
        <taxon>Megalops</taxon>
    </lineage>
</organism>
<dbReference type="Pfam" id="PF15176">
    <property type="entry name" value="LRR19-TM"/>
    <property type="match status" value="1"/>
</dbReference>
<keyword evidence="5" id="KW-0732">Signal</keyword>
<evidence type="ECO:0000256" key="2">
    <source>
        <dbReference type="ARBA" id="ARBA00022737"/>
    </source>
</evidence>
<dbReference type="Pfam" id="PF13855">
    <property type="entry name" value="LRR_8"/>
    <property type="match status" value="1"/>
</dbReference>
<dbReference type="InterPro" id="IPR001611">
    <property type="entry name" value="Leu-rich_rpt"/>
</dbReference>
<evidence type="ECO:0000256" key="3">
    <source>
        <dbReference type="SAM" id="MobiDB-lite"/>
    </source>
</evidence>
<dbReference type="EMBL" id="JAFDVH010000002">
    <property type="protein sequence ID" value="KAG7487657.1"/>
    <property type="molecule type" value="Genomic_DNA"/>
</dbReference>
<evidence type="ECO:0008006" key="8">
    <source>
        <dbReference type="Google" id="ProtNLM"/>
    </source>
</evidence>
<protein>
    <recommendedName>
        <fullName evidence="8">Leucine-rich repeat-containing protein 19</fullName>
    </recommendedName>
</protein>
<dbReference type="SUPFAM" id="SSF52058">
    <property type="entry name" value="L domain-like"/>
    <property type="match status" value="1"/>
</dbReference>
<feature type="transmembrane region" description="Helical" evidence="4">
    <location>
        <begin position="237"/>
        <end position="258"/>
    </location>
</feature>
<reference evidence="6" key="1">
    <citation type="submission" date="2021-01" db="EMBL/GenBank/DDBJ databases">
        <authorList>
            <person name="Zahm M."/>
            <person name="Roques C."/>
            <person name="Cabau C."/>
            <person name="Klopp C."/>
            <person name="Donnadieu C."/>
            <person name="Jouanno E."/>
            <person name="Lampietro C."/>
            <person name="Louis A."/>
            <person name="Herpin A."/>
            <person name="Echchiki A."/>
            <person name="Berthelot C."/>
            <person name="Parey E."/>
            <person name="Roest-Crollius H."/>
            <person name="Braasch I."/>
            <person name="Postlethwait J."/>
            <person name="Bobe J."/>
            <person name="Montfort J."/>
            <person name="Bouchez O."/>
            <person name="Begum T."/>
            <person name="Mejri S."/>
            <person name="Adams A."/>
            <person name="Chen W.-J."/>
            <person name="Guiguen Y."/>
        </authorList>
    </citation>
    <scope>NUCLEOTIDE SEQUENCE</scope>
    <source>
        <strain evidence="6">YG-15Mar2019-1</strain>
        <tissue evidence="6">Brain</tissue>
    </source>
</reference>
<evidence type="ECO:0000256" key="1">
    <source>
        <dbReference type="ARBA" id="ARBA00022614"/>
    </source>
</evidence>
<feature type="signal peptide" evidence="5">
    <location>
        <begin position="1"/>
        <end position="20"/>
    </location>
</feature>
<keyword evidence="4" id="KW-0472">Membrane</keyword>
<dbReference type="AlphaFoldDB" id="A0A9D3TBL8"/>
<proteinExistence type="predicted"/>
<dbReference type="OrthoDB" id="676979at2759"/>
<feature type="region of interest" description="Disordered" evidence="3">
    <location>
        <begin position="295"/>
        <end position="315"/>
    </location>
</feature>
<keyword evidence="4" id="KW-1133">Transmembrane helix</keyword>
<feature type="chain" id="PRO_5038646857" description="Leucine-rich repeat-containing protein 19" evidence="5">
    <location>
        <begin position="21"/>
        <end position="347"/>
    </location>
</feature>
<dbReference type="InterPro" id="IPR032675">
    <property type="entry name" value="LRR_dom_sf"/>
</dbReference>
<keyword evidence="4" id="KW-0812">Transmembrane</keyword>
<keyword evidence="2" id="KW-0677">Repeat</keyword>
<dbReference type="InterPro" id="IPR003591">
    <property type="entry name" value="Leu-rich_rpt_typical-subtyp"/>
</dbReference>
<dbReference type="SMART" id="SM00369">
    <property type="entry name" value="LRR_TYP"/>
    <property type="match status" value="4"/>
</dbReference>
<keyword evidence="1" id="KW-0433">Leucine-rich repeat</keyword>
<dbReference type="PANTHER" id="PTHR31450">
    <property type="entry name" value="LEUCINE-RICH REPEAT-CONTAINING PROTEIN 19 LRRC19 FAMILY MEMBER"/>
    <property type="match status" value="1"/>
</dbReference>
<accession>A0A9D3TBL8</accession>
<name>A0A9D3TBL8_MEGAT</name>
<dbReference type="Gene3D" id="3.80.10.10">
    <property type="entry name" value="Ribonuclease Inhibitor"/>
    <property type="match status" value="1"/>
</dbReference>
<keyword evidence="7" id="KW-1185">Reference proteome</keyword>
<evidence type="ECO:0000313" key="7">
    <source>
        <dbReference type="Proteomes" id="UP001046870"/>
    </source>
</evidence>
<sequence>MGSLGHSLGVMLCFWGTVTGNALQAVGPCVESSREVSCSQRKITAILGQMWDKATELDLSQKHLNLTQPKTLRELQRFSRLVMLNLSGNYLPLLERNHLSSLPALQVLDLSRCHLAGIETGALQGFPKLQTLLLGSNRLQDHLPVALRDLKTLSLLDLRDNRLRPDPPDWLKGVGKVFWPGRSEVAALQNKSEGHMQNLNILTKVQRRLLADLEEDPTTTAGNISTGANPDPPSHTWQYLVAVLVTAIIVSILIALVAKCKLFRRYLASYQHTRLREGDTVSQCDPMGLEVGFSGQGMTGRGAHGTDPGELEDDDGFIEDNYIQASERERAAAELEEEDDDIQFTIG</sequence>
<dbReference type="PANTHER" id="PTHR31450:SF3">
    <property type="entry name" value="TYPE III ENDOSOME MEMBRANE PROTEIN TEMP"/>
    <property type="match status" value="1"/>
</dbReference>
<gene>
    <name evidence="6" type="ORF">MATL_G00025810</name>
</gene>
<evidence type="ECO:0000313" key="6">
    <source>
        <dbReference type="EMBL" id="KAG7487657.1"/>
    </source>
</evidence>